<proteinExistence type="predicted"/>
<keyword evidence="3" id="KW-1185">Reference proteome</keyword>
<dbReference type="InterPro" id="IPR045886">
    <property type="entry name" value="ThiF/MoeB/HesA"/>
</dbReference>
<dbReference type="RefSeq" id="WP_343797636.1">
    <property type="nucleotide sequence ID" value="NZ_BAAADJ010000014.1"/>
</dbReference>
<dbReference type="EMBL" id="BAAADJ010000014">
    <property type="protein sequence ID" value="GAA0324660.1"/>
    <property type="molecule type" value="Genomic_DNA"/>
</dbReference>
<accession>A0ABP3FU16</accession>
<dbReference type="Gene3D" id="3.40.50.720">
    <property type="entry name" value="NAD(P)-binding Rossmann-like Domain"/>
    <property type="match status" value="1"/>
</dbReference>
<dbReference type="InterPro" id="IPR000594">
    <property type="entry name" value="ThiF_NAD_FAD-bd"/>
</dbReference>
<evidence type="ECO:0000313" key="3">
    <source>
        <dbReference type="Proteomes" id="UP001500782"/>
    </source>
</evidence>
<evidence type="ECO:0000313" key="2">
    <source>
        <dbReference type="EMBL" id="GAA0324660.1"/>
    </source>
</evidence>
<gene>
    <name evidence="2" type="primary">thiF</name>
    <name evidence="2" type="ORF">GCM10008967_14040</name>
</gene>
<sequence>MSQRYSRQILFKPIGEDGQQRLMESSVLIVGAGALGTSTAEMLVRAGVGHITIVDRDYVEWSNLQRQQLYTERDAAQGTPKATAALKALSCINSEVKLKSHVGDFVDFISHQSIENYNLMIDATDNFETRFILNDLSHRYNIPWIYGGAVGSTGTTYTVIPGETPCLSCLVKSIPVMNQTCDTVGVIPPTIQWVTSNQVTEALKWLTGHRQKMRTSLLYADLWDCQFTSINVNKAKKTNCPTCGDNPTFPYLEKSSYSHIHILCGRDTVQIRPKEGQTFNKDEVLKRLLEVSNKVKSNDLLIHAHLDENRRIVVFEDGRVLLHGMSTIAEAQATYDRYVRC</sequence>
<keyword evidence="2" id="KW-0548">Nucleotidyltransferase</keyword>
<dbReference type="SUPFAM" id="SSF69572">
    <property type="entry name" value="Activating enzymes of the ubiquitin-like proteins"/>
    <property type="match status" value="1"/>
</dbReference>
<dbReference type="CDD" id="cd00757">
    <property type="entry name" value="ThiF_MoeB_HesA_family"/>
    <property type="match status" value="1"/>
</dbReference>
<dbReference type="GO" id="GO:0016779">
    <property type="term" value="F:nucleotidyltransferase activity"/>
    <property type="evidence" value="ECO:0007669"/>
    <property type="project" value="UniProtKB-KW"/>
</dbReference>
<evidence type="ECO:0000259" key="1">
    <source>
        <dbReference type="Pfam" id="PF00899"/>
    </source>
</evidence>
<dbReference type="InterPro" id="IPR035985">
    <property type="entry name" value="Ubiquitin-activating_enz"/>
</dbReference>
<dbReference type="Pfam" id="PF00899">
    <property type="entry name" value="ThiF"/>
    <property type="match status" value="1"/>
</dbReference>
<name>A0ABP3FU16_9BACI</name>
<feature type="domain" description="THIF-type NAD/FAD binding fold" evidence="1">
    <location>
        <begin position="5"/>
        <end position="241"/>
    </location>
</feature>
<protein>
    <submittedName>
        <fullName evidence="2">Thiazole biosynthesis adenylyltransferase ThiF</fullName>
    </submittedName>
</protein>
<organism evidence="2 3">
    <name type="scientific">Bacillus carboniphilus</name>
    <dbReference type="NCBI Taxonomy" id="86663"/>
    <lineage>
        <taxon>Bacteria</taxon>
        <taxon>Bacillati</taxon>
        <taxon>Bacillota</taxon>
        <taxon>Bacilli</taxon>
        <taxon>Bacillales</taxon>
        <taxon>Bacillaceae</taxon>
        <taxon>Bacillus</taxon>
    </lineage>
</organism>
<dbReference type="Proteomes" id="UP001500782">
    <property type="component" value="Unassembled WGS sequence"/>
</dbReference>
<dbReference type="PANTHER" id="PTHR10953">
    <property type="entry name" value="UBIQUITIN-ACTIVATING ENZYME E1"/>
    <property type="match status" value="1"/>
</dbReference>
<keyword evidence="2" id="KW-0808">Transferase</keyword>
<dbReference type="PANTHER" id="PTHR10953:SF102">
    <property type="entry name" value="ADENYLYLTRANSFERASE AND SULFURTRANSFERASE MOCS3"/>
    <property type="match status" value="1"/>
</dbReference>
<comment type="caution">
    <text evidence="2">The sequence shown here is derived from an EMBL/GenBank/DDBJ whole genome shotgun (WGS) entry which is preliminary data.</text>
</comment>
<reference evidence="3" key="1">
    <citation type="journal article" date="2019" name="Int. J. Syst. Evol. Microbiol.">
        <title>The Global Catalogue of Microorganisms (GCM) 10K type strain sequencing project: providing services to taxonomists for standard genome sequencing and annotation.</title>
        <authorList>
            <consortium name="The Broad Institute Genomics Platform"/>
            <consortium name="The Broad Institute Genome Sequencing Center for Infectious Disease"/>
            <person name="Wu L."/>
            <person name="Ma J."/>
        </authorList>
    </citation>
    <scope>NUCLEOTIDE SEQUENCE [LARGE SCALE GENOMIC DNA]</scope>
    <source>
        <strain evidence="3">JCM 9731</strain>
    </source>
</reference>